<proteinExistence type="predicted"/>
<dbReference type="Proteomes" id="UP000011740">
    <property type="component" value="Unassembled WGS sequence"/>
</dbReference>
<evidence type="ECO:0000313" key="2">
    <source>
        <dbReference type="Proteomes" id="UP000011740"/>
    </source>
</evidence>
<evidence type="ECO:0000313" key="1">
    <source>
        <dbReference type="EMBL" id="EMF01131.1"/>
    </source>
</evidence>
<dbReference type="AlphaFoldDB" id="M3CAY1"/>
<dbReference type="EMBL" id="AORZ01000015">
    <property type="protein sequence ID" value="EMF01131.1"/>
    <property type="molecule type" value="Genomic_DNA"/>
</dbReference>
<reference evidence="1 2" key="1">
    <citation type="journal article" date="2013" name="Genome Announc.">
        <title>Whole-Genome Shotgun Assembly and Analysis of the Genome of Streptomyces mobaraensis DSM 40847, a Strain for Industrial Production of Microbial Transglutaminase.</title>
        <authorList>
            <person name="Yang H."/>
            <person name="He T."/>
            <person name="Wu W."/>
            <person name="Zhu W."/>
            <person name="Lu B."/>
            <person name="Sun W."/>
        </authorList>
    </citation>
    <scope>NUCLEOTIDE SEQUENCE [LARGE SCALE GENOMIC DNA]</scope>
    <source>
        <strain evidence="1 2">DSM 40847</strain>
    </source>
</reference>
<sequence>MRPTTRRRLGLSGLLALGIGLPGLVQQPASAAAAPAMTITADKPSATPGSTVTLTMTFTNDQTTNTQFVYQSIQPTWATSQDPGLKYTFKSCTGEAVQCDVNGQTGVVRYNVPVIPGATRTVKLTYTIAADSACGPSRRIDLYSYVYYEYQGGQAKKDGVYTTGTDVACATPPAPEAGVKADRPAKAADVVTAQQLQEQRRQVAAIRH</sequence>
<dbReference type="eggNOG" id="ENOG502ZYQB">
    <property type="taxonomic scope" value="Bacteria"/>
</dbReference>
<name>M3CAY1_STRM1</name>
<gene>
    <name evidence="1" type="ORF">H340_07503</name>
</gene>
<accession>M3CAY1</accession>
<organism evidence="1 2">
    <name type="scientific">Streptomyces mobaraensis (strain ATCC 29032 / DSM 40847 / JCM 4168 / NBRC 13819 / NCIMB 11159 / IPCR 16-22)</name>
    <dbReference type="NCBI Taxonomy" id="1223523"/>
    <lineage>
        <taxon>Bacteria</taxon>
        <taxon>Bacillati</taxon>
        <taxon>Actinomycetota</taxon>
        <taxon>Actinomycetes</taxon>
        <taxon>Kitasatosporales</taxon>
        <taxon>Streptomycetaceae</taxon>
        <taxon>Streptomyces</taxon>
    </lineage>
</organism>
<protein>
    <submittedName>
        <fullName evidence="1">Uncharacterized protein</fullName>
    </submittedName>
</protein>
<dbReference type="PATRIC" id="fig|1223523.3.peg.1538"/>
<dbReference type="RefSeq" id="WP_004941382.1">
    <property type="nucleotide sequence ID" value="NZ_AORZ01000015.1"/>
</dbReference>
<comment type="caution">
    <text evidence="1">The sequence shown here is derived from an EMBL/GenBank/DDBJ whole genome shotgun (WGS) entry which is preliminary data.</text>
</comment>